<evidence type="ECO:0000313" key="2">
    <source>
        <dbReference type="EMBL" id="GHF93682.1"/>
    </source>
</evidence>
<keyword evidence="1" id="KW-0732">Signal</keyword>
<feature type="chain" id="PRO_5036742656" description="DUF3718 domain-containing protein" evidence="1">
    <location>
        <begin position="21"/>
        <end position="99"/>
    </location>
</feature>
<feature type="signal peptide" evidence="1">
    <location>
        <begin position="1"/>
        <end position="20"/>
    </location>
</feature>
<gene>
    <name evidence="2" type="ORF">GCM10017161_22740</name>
</gene>
<dbReference type="RefSeq" id="WP_189770553.1">
    <property type="nucleotide sequence ID" value="NZ_BNCK01000004.1"/>
</dbReference>
<name>A0A919ELC1_9GAMM</name>
<keyword evidence="3" id="KW-1185">Reference proteome</keyword>
<evidence type="ECO:0000256" key="1">
    <source>
        <dbReference type="SAM" id="SignalP"/>
    </source>
</evidence>
<evidence type="ECO:0000313" key="3">
    <source>
        <dbReference type="Proteomes" id="UP000623842"/>
    </source>
</evidence>
<proteinExistence type="predicted"/>
<sequence>MYKSILAAVAVLSFSQAAVAEKSEIFNCVDKSTMTFEQQCVAKTLEKHTVDNKFFDQLANKKYEPKQDAFAKLTFYPKENLITVVSLESTEQMLLLANN</sequence>
<reference evidence="2" key="1">
    <citation type="journal article" date="2014" name="Int. J. Syst. Evol. Microbiol.">
        <title>Complete genome sequence of Corynebacterium casei LMG S-19264T (=DSM 44701T), isolated from a smear-ripened cheese.</title>
        <authorList>
            <consortium name="US DOE Joint Genome Institute (JGI-PGF)"/>
            <person name="Walter F."/>
            <person name="Albersmeier A."/>
            <person name="Kalinowski J."/>
            <person name="Ruckert C."/>
        </authorList>
    </citation>
    <scope>NUCLEOTIDE SEQUENCE</scope>
    <source>
        <strain evidence="2">KCTC 42731</strain>
    </source>
</reference>
<dbReference type="Proteomes" id="UP000623842">
    <property type="component" value="Unassembled WGS sequence"/>
</dbReference>
<reference evidence="2" key="2">
    <citation type="submission" date="2020-09" db="EMBL/GenBank/DDBJ databases">
        <authorList>
            <person name="Sun Q."/>
            <person name="Kim S."/>
        </authorList>
    </citation>
    <scope>NUCLEOTIDE SEQUENCE</scope>
    <source>
        <strain evidence="2">KCTC 42731</strain>
    </source>
</reference>
<evidence type="ECO:0008006" key="4">
    <source>
        <dbReference type="Google" id="ProtNLM"/>
    </source>
</evidence>
<dbReference type="EMBL" id="BNCK01000004">
    <property type="protein sequence ID" value="GHF93682.1"/>
    <property type="molecule type" value="Genomic_DNA"/>
</dbReference>
<organism evidence="2 3">
    <name type="scientific">Thalassotalea marina</name>
    <dbReference type="NCBI Taxonomy" id="1673741"/>
    <lineage>
        <taxon>Bacteria</taxon>
        <taxon>Pseudomonadati</taxon>
        <taxon>Pseudomonadota</taxon>
        <taxon>Gammaproteobacteria</taxon>
        <taxon>Alteromonadales</taxon>
        <taxon>Colwelliaceae</taxon>
        <taxon>Thalassotalea</taxon>
    </lineage>
</organism>
<comment type="caution">
    <text evidence="2">The sequence shown here is derived from an EMBL/GenBank/DDBJ whole genome shotgun (WGS) entry which is preliminary data.</text>
</comment>
<dbReference type="AlphaFoldDB" id="A0A919ELC1"/>
<accession>A0A919ELC1</accession>
<protein>
    <recommendedName>
        <fullName evidence="4">DUF3718 domain-containing protein</fullName>
    </recommendedName>
</protein>